<comment type="caution">
    <text evidence="1">The sequence shown here is derived from an EMBL/GenBank/DDBJ whole genome shotgun (WGS) entry which is preliminary data.</text>
</comment>
<organism evidence="1 2">
    <name type="scientific">Snuella lapsa</name>
    <dbReference type="NCBI Taxonomy" id="870481"/>
    <lineage>
        <taxon>Bacteria</taxon>
        <taxon>Pseudomonadati</taxon>
        <taxon>Bacteroidota</taxon>
        <taxon>Flavobacteriia</taxon>
        <taxon>Flavobacteriales</taxon>
        <taxon>Flavobacteriaceae</taxon>
        <taxon>Snuella</taxon>
    </lineage>
</organism>
<dbReference type="InterPro" id="IPR011652">
    <property type="entry name" value="MORN_2"/>
</dbReference>
<reference evidence="2" key="1">
    <citation type="journal article" date="2019" name="Int. J. Syst. Evol. Microbiol.">
        <title>The Global Catalogue of Microorganisms (GCM) 10K type strain sequencing project: providing services to taxonomists for standard genome sequencing and annotation.</title>
        <authorList>
            <consortium name="The Broad Institute Genomics Platform"/>
            <consortium name="The Broad Institute Genome Sequencing Center for Infectious Disease"/>
            <person name="Wu L."/>
            <person name="Ma J."/>
        </authorList>
    </citation>
    <scope>NUCLEOTIDE SEQUENCE [LARGE SCALE GENOMIC DNA]</scope>
    <source>
        <strain evidence="2">JCM 17111</strain>
    </source>
</reference>
<evidence type="ECO:0000313" key="1">
    <source>
        <dbReference type="EMBL" id="GAA3586079.1"/>
    </source>
</evidence>
<dbReference type="Pfam" id="PF07661">
    <property type="entry name" value="MORN_2"/>
    <property type="match status" value="1"/>
</dbReference>
<gene>
    <name evidence="1" type="ORF">GCM10022395_37460</name>
</gene>
<dbReference type="EMBL" id="BAABCY010000108">
    <property type="protein sequence ID" value="GAA3586079.1"/>
    <property type="molecule type" value="Genomic_DNA"/>
</dbReference>
<protein>
    <recommendedName>
        <fullName evidence="3">Toxin-antitoxin system YwqK family antitoxin</fullName>
    </recommendedName>
</protein>
<dbReference type="RefSeq" id="WP_345008156.1">
    <property type="nucleotide sequence ID" value="NZ_BAABCY010000108.1"/>
</dbReference>
<evidence type="ECO:0008006" key="3">
    <source>
        <dbReference type="Google" id="ProtNLM"/>
    </source>
</evidence>
<dbReference type="Proteomes" id="UP001500954">
    <property type="component" value="Unassembled WGS sequence"/>
</dbReference>
<name>A0ABP6YN48_9FLAO</name>
<evidence type="ECO:0000313" key="2">
    <source>
        <dbReference type="Proteomes" id="UP001500954"/>
    </source>
</evidence>
<dbReference type="Gene3D" id="3.90.930.1">
    <property type="match status" value="1"/>
</dbReference>
<dbReference type="SUPFAM" id="SSF82185">
    <property type="entry name" value="Histone H3 K4-specific methyltransferase SET7/9 N-terminal domain"/>
    <property type="match status" value="2"/>
</dbReference>
<sequence>MKFVIFAAFLLVNTLVFPQEINQFDANGKRHGVWKKNFEGTNITRYEGTFNHGKEVGLFKFYKNINRQAVLTATKQFNENDNKAEVKFYTSRGKIMSEGLMDGKVYIGSWKYYQKNSDKLMTIEHYDDSGNLVGERLVYYPNGAVAEEQHYREGKLDGISKWYSNKGVVLKSFTYVDGKLHGPSQYFSPKGDLLVEGDYRQGKKYGVWKYYEEGVLKQEKSF</sequence>
<accession>A0ABP6YN48</accession>
<proteinExistence type="predicted"/>
<keyword evidence="2" id="KW-1185">Reference proteome</keyword>